<evidence type="ECO:0000256" key="2">
    <source>
        <dbReference type="ARBA" id="ARBA00017767"/>
    </source>
</evidence>
<dbReference type="InterPro" id="IPR029052">
    <property type="entry name" value="Metallo-depent_PP-like"/>
</dbReference>
<organism evidence="7">
    <name type="scientific">Alexandrium andersonii</name>
    <dbReference type="NCBI Taxonomy" id="327968"/>
    <lineage>
        <taxon>Eukaryota</taxon>
        <taxon>Sar</taxon>
        <taxon>Alveolata</taxon>
        <taxon>Dinophyceae</taxon>
        <taxon>Gonyaulacales</taxon>
        <taxon>Pyrocystaceae</taxon>
        <taxon>Alexandrium</taxon>
    </lineage>
</organism>
<dbReference type="NCBIfam" id="TIGR00040">
    <property type="entry name" value="yfcE"/>
    <property type="match status" value="1"/>
</dbReference>
<dbReference type="SUPFAM" id="SSF56300">
    <property type="entry name" value="Metallo-dependent phosphatases"/>
    <property type="match status" value="1"/>
</dbReference>
<keyword evidence="4" id="KW-0653">Protein transport</keyword>
<protein>
    <recommendedName>
        <fullName evidence="2 5">Vacuolar protein sorting-associated protein 29</fullName>
    </recommendedName>
</protein>
<feature type="domain" description="Calcineurin-like phosphoesterase" evidence="6">
    <location>
        <begin position="7"/>
        <end position="149"/>
    </location>
</feature>
<evidence type="ECO:0000256" key="1">
    <source>
        <dbReference type="ARBA" id="ARBA00005945"/>
    </source>
</evidence>
<dbReference type="Gene3D" id="3.60.21.10">
    <property type="match status" value="1"/>
</dbReference>
<dbReference type="InterPro" id="IPR024654">
    <property type="entry name" value="Calcineurin-like_PHP_lpxH"/>
</dbReference>
<dbReference type="InterPro" id="IPR000979">
    <property type="entry name" value="Phosphodiesterase_MJ0936/Vps29"/>
</dbReference>
<dbReference type="PANTHER" id="PTHR11124">
    <property type="entry name" value="VACUOLAR SORTING PROTEIN VPS29"/>
    <property type="match status" value="1"/>
</dbReference>
<evidence type="ECO:0000256" key="4">
    <source>
        <dbReference type="ARBA" id="ARBA00022927"/>
    </source>
</evidence>
<dbReference type="GO" id="GO:0031410">
    <property type="term" value="C:cytoplasmic vesicle"/>
    <property type="evidence" value="ECO:0007669"/>
    <property type="project" value="UniProtKB-ARBA"/>
</dbReference>
<dbReference type="Pfam" id="PF12850">
    <property type="entry name" value="Metallophos_2"/>
    <property type="match status" value="1"/>
</dbReference>
<evidence type="ECO:0000256" key="3">
    <source>
        <dbReference type="ARBA" id="ARBA00022448"/>
    </source>
</evidence>
<dbReference type="FunFam" id="3.60.21.10:FF:000015">
    <property type="entry name" value="Vacuolar protein sorting-associated protein 29"/>
    <property type="match status" value="1"/>
</dbReference>
<gene>
    <name evidence="7" type="ORF">AAND1436_LOCUS30999</name>
</gene>
<reference evidence="7" key="1">
    <citation type="submission" date="2021-01" db="EMBL/GenBank/DDBJ databases">
        <authorList>
            <person name="Corre E."/>
            <person name="Pelletier E."/>
            <person name="Niang G."/>
            <person name="Scheremetjew M."/>
            <person name="Finn R."/>
            <person name="Kale V."/>
            <person name="Holt S."/>
            <person name="Cochrane G."/>
            <person name="Meng A."/>
            <person name="Brown T."/>
            <person name="Cohen L."/>
        </authorList>
    </citation>
    <scope>NUCLEOTIDE SEQUENCE</scope>
    <source>
        <strain evidence="7">CCMP2222</strain>
    </source>
</reference>
<evidence type="ECO:0000256" key="5">
    <source>
        <dbReference type="RuleBase" id="RU362040"/>
    </source>
</evidence>
<evidence type="ECO:0000259" key="6">
    <source>
        <dbReference type="Pfam" id="PF12850"/>
    </source>
</evidence>
<dbReference type="GO" id="GO:0015031">
    <property type="term" value="P:protein transport"/>
    <property type="evidence" value="ECO:0007669"/>
    <property type="project" value="UniProtKB-KW"/>
</dbReference>
<proteinExistence type="inferred from homology"/>
<comment type="similarity">
    <text evidence="1 5">Belongs to the VPS29 family.</text>
</comment>
<accession>A0A7S2E2M5</accession>
<dbReference type="EMBL" id="HBGQ01064155">
    <property type="protein sequence ID" value="CAD9471304.1"/>
    <property type="molecule type" value="Transcribed_RNA"/>
</dbReference>
<evidence type="ECO:0000313" key="7">
    <source>
        <dbReference type="EMBL" id="CAD9471304.1"/>
    </source>
</evidence>
<keyword evidence="3" id="KW-0813">Transport</keyword>
<dbReference type="AlphaFoldDB" id="A0A7S2E2M5"/>
<name>A0A7S2E2M5_9DINO</name>
<sequence>MEFGSLVLLIGDYHTPQRKGDVPSCFKELLNTDKIGMVLCTGNVGCKSTVDQLKGIAGEDCKIVSGDADYGLDFPEQHVTKVGEFSVGVIHGHQIIPWGDNVALAKCAGRLGVDILVSGHTHRHGIVSMGGKFIVNPGSVTGACTAMGDFDITPSFMLMSVQGPNLTLYTYEENNGEAKVSVNELKKDSEGRIAQVSLS</sequence>